<evidence type="ECO:0000313" key="3">
    <source>
        <dbReference type="RefSeq" id="XP_027348011.1"/>
    </source>
</evidence>
<dbReference type="OrthoDB" id="1934381at2759"/>
<dbReference type="KEGG" id="aprc:113859434"/>
<dbReference type="Proteomes" id="UP000694853">
    <property type="component" value="Unplaced"/>
</dbReference>
<keyword evidence="2" id="KW-1185">Reference proteome</keyword>
<sequence length="350" mass="40671">MKVTQTSIKNQEASMKKLETEIGQLAEQLANRDEERFPKALEQMPSYAKFMKELFSKKRKLEHDKTVPLTEECSAILKRKLPQKLKDLGSFSIPCEIEKYFVILDMEVDANILLILGRTFLATGKALINIQKGELMLRVQDENQLETLPVLTPVEKSIKEVEEEQTQKLEIKQLTSHLRYAFLDQNYENLVIISNQLKEEEEEKLLRILKAHKIKGCDKKGKDNGVANHLSIIPLKALQSNCCDINEEFPDEKLLAMEELPWFADIANFKATQHIPKRMSWQQRKNFFHDSKFYIWEDRHLLKIRVDGILRRCIPQKEQADILWHCHNSDYGGHHGGSRTDAKVLQAGFF</sequence>
<dbReference type="PANTHER" id="PTHR33067">
    <property type="entry name" value="RNA-DIRECTED DNA POLYMERASE-RELATED"/>
    <property type="match status" value="1"/>
</dbReference>
<reference evidence="3" key="2">
    <citation type="submission" date="2025-08" db="UniProtKB">
        <authorList>
            <consortium name="RefSeq"/>
        </authorList>
    </citation>
    <scope>IDENTIFICATION</scope>
    <source>
        <tissue evidence="3">Young leaves</tissue>
    </source>
</reference>
<name>A0A8B8KVN4_ABRPR</name>
<dbReference type="Gene3D" id="1.10.340.70">
    <property type="match status" value="1"/>
</dbReference>
<reference evidence="2" key="1">
    <citation type="journal article" date="2019" name="Toxins">
        <title>Detection of Abrin-Like and Prepropulchellin-Like Toxin Genes and Transcripts Using Whole Genome Sequencing and Full-Length Transcript Sequencing of Abrus precatorius.</title>
        <authorList>
            <person name="Hovde B.T."/>
            <person name="Daligault H.E."/>
            <person name="Hanschen E.R."/>
            <person name="Kunde Y.A."/>
            <person name="Johnson M.B."/>
            <person name="Starkenburg S.R."/>
            <person name="Johnson S.L."/>
        </authorList>
    </citation>
    <scope>NUCLEOTIDE SEQUENCE [LARGE SCALE GENOMIC DNA]</scope>
</reference>
<proteinExistence type="predicted"/>
<gene>
    <name evidence="3" type="primary">LOC113859434</name>
</gene>
<feature type="coiled-coil region" evidence="1">
    <location>
        <begin position="1"/>
        <end position="35"/>
    </location>
</feature>
<dbReference type="AlphaFoldDB" id="A0A8B8KVN4"/>
<dbReference type="GeneID" id="113859434"/>
<evidence type="ECO:0000313" key="2">
    <source>
        <dbReference type="Proteomes" id="UP000694853"/>
    </source>
</evidence>
<organism evidence="2 3">
    <name type="scientific">Abrus precatorius</name>
    <name type="common">Indian licorice</name>
    <name type="synonym">Glycine abrus</name>
    <dbReference type="NCBI Taxonomy" id="3816"/>
    <lineage>
        <taxon>Eukaryota</taxon>
        <taxon>Viridiplantae</taxon>
        <taxon>Streptophyta</taxon>
        <taxon>Embryophyta</taxon>
        <taxon>Tracheophyta</taxon>
        <taxon>Spermatophyta</taxon>
        <taxon>Magnoliopsida</taxon>
        <taxon>eudicotyledons</taxon>
        <taxon>Gunneridae</taxon>
        <taxon>Pentapetalae</taxon>
        <taxon>rosids</taxon>
        <taxon>fabids</taxon>
        <taxon>Fabales</taxon>
        <taxon>Fabaceae</taxon>
        <taxon>Papilionoideae</taxon>
        <taxon>50 kb inversion clade</taxon>
        <taxon>NPAAA clade</taxon>
        <taxon>indigoferoid/millettioid clade</taxon>
        <taxon>Abreae</taxon>
        <taxon>Abrus</taxon>
    </lineage>
</organism>
<dbReference type="RefSeq" id="XP_027348011.1">
    <property type="nucleotide sequence ID" value="XM_027492210.1"/>
</dbReference>
<accession>A0A8B8KVN4</accession>
<dbReference type="PANTHER" id="PTHR33067:SF9">
    <property type="entry name" value="RNA-DIRECTED DNA POLYMERASE"/>
    <property type="match status" value="1"/>
</dbReference>
<evidence type="ECO:0000256" key="1">
    <source>
        <dbReference type="SAM" id="Coils"/>
    </source>
</evidence>
<keyword evidence="1" id="KW-0175">Coiled coil</keyword>
<protein>
    <submittedName>
        <fullName evidence="3">Uncharacterized protein LOC113859434</fullName>
    </submittedName>
</protein>